<dbReference type="PANTHER" id="PTHR40129">
    <property type="entry name" value="KETOPANTOATE REDUCTASE N-TERMINAL DOMAIN-CONTAINING PROTEIN"/>
    <property type="match status" value="1"/>
</dbReference>
<dbReference type="AlphaFoldDB" id="A0A0K2GA66"/>
<dbReference type="SUPFAM" id="SSF51735">
    <property type="entry name" value="NAD(P)-binding Rossmann-fold domains"/>
    <property type="match status" value="1"/>
</dbReference>
<dbReference type="STRING" id="42253.NITMOv2_1041"/>
<dbReference type="RefSeq" id="WP_053378809.1">
    <property type="nucleotide sequence ID" value="NZ_CP011801.1"/>
</dbReference>
<dbReference type="PANTHER" id="PTHR40129:SF2">
    <property type="entry name" value="KETOPANTOATE REDUCTASE N-TERMINAL DOMAIN-CONTAINING PROTEIN"/>
    <property type="match status" value="1"/>
</dbReference>
<dbReference type="Proteomes" id="UP000069205">
    <property type="component" value="Chromosome"/>
</dbReference>
<dbReference type="Gene3D" id="3.40.50.720">
    <property type="entry name" value="NAD(P)-binding Rossmann-like Domain"/>
    <property type="match status" value="1"/>
</dbReference>
<dbReference type="EMBL" id="CP011801">
    <property type="protein sequence ID" value="ALA57472.1"/>
    <property type="molecule type" value="Genomic_DNA"/>
</dbReference>
<reference evidence="1 2" key="1">
    <citation type="journal article" date="2015" name="Proc. Natl. Acad. Sci. U.S.A.">
        <title>Expanded metabolic versatility of ubiquitous nitrite-oxidizing bacteria from the genus Nitrospira.</title>
        <authorList>
            <person name="Koch H."/>
            <person name="Lucker S."/>
            <person name="Albertsen M."/>
            <person name="Kitzinger K."/>
            <person name="Herbold C."/>
            <person name="Spieck E."/>
            <person name="Nielsen P.H."/>
            <person name="Wagner M."/>
            <person name="Daims H."/>
        </authorList>
    </citation>
    <scope>NUCLEOTIDE SEQUENCE [LARGE SCALE GENOMIC DNA]</scope>
    <source>
        <strain evidence="1 2">NSP M-1</strain>
    </source>
</reference>
<evidence type="ECO:0000313" key="2">
    <source>
        <dbReference type="Proteomes" id="UP000069205"/>
    </source>
</evidence>
<proteinExistence type="predicted"/>
<evidence type="ECO:0000313" key="1">
    <source>
        <dbReference type="EMBL" id="ALA57472.1"/>
    </source>
</evidence>
<dbReference type="OrthoDB" id="9808276at2"/>
<gene>
    <name evidence="1" type="ORF">NITMOv2_1041</name>
</gene>
<dbReference type="InterPro" id="IPR036291">
    <property type="entry name" value="NAD(P)-bd_dom_sf"/>
</dbReference>
<name>A0A0K2GA66_NITMO</name>
<dbReference type="PATRIC" id="fig|42253.5.peg.1023"/>
<dbReference type="KEGG" id="nmv:NITMOv2_1041"/>
<organism evidence="1 2">
    <name type="scientific">Nitrospira moscoviensis</name>
    <dbReference type="NCBI Taxonomy" id="42253"/>
    <lineage>
        <taxon>Bacteria</taxon>
        <taxon>Pseudomonadati</taxon>
        <taxon>Nitrospirota</taxon>
        <taxon>Nitrospiria</taxon>
        <taxon>Nitrospirales</taxon>
        <taxon>Nitrospiraceae</taxon>
        <taxon>Nitrospira</taxon>
    </lineage>
</organism>
<accession>A0A0K2GA66</accession>
<protein>
    <submittedName>
        <fullName evidence="1">Putative NAD-dependent epimerase/dehydratase</fullName>
    </submittedName>
</protein>
<sequence length="260" mass="28984">MEHDTLVILGAGYTARVVFPLASRRYVQVFATSREPAKNLPTVAPDQRLQFDLAQPDTWRNIPERADLLWCFPATPPEAVQQFAAAANPSSRRIGVLGSTSAYDVGRSTDYPPPWIDETAPVDLTKPRVRGEEFLRLHCGAIILRVAGIYGPGRNPVTWLKTGRVRPSRKYVNLIHVEDLAAICLATLERGIPGETYNVSDGSPRTWNEIFDWSRAHCELSLIAAPDVRETGKRISISKLTEQLGYTIQHPDLFKELLGL</sequence>
<keyword evidence="2" id="KW-1185">Reference proteome</keyword>